<dbReference type="Proteomes" id="UP000273405">
    <property type="component" value="Unassembled WGS sequence"/>
</dbReference>
<evidence type="ECO:0000313" key="2">
    <source>
        <dbReference type="Proteomes" id="UP000273405"/>
    </source>
</evidence>
<reference evidence="2" key="1">
    <citation type="submission" date="2018-09" db="EMBL/GenBank/DDBJ databases">
        <authorList>
            <person name="Livingstone P.G."/>
            <person name="Whitworth D.E."/>
        </authorList>
    </citation>
    <scope>NUCLEOTIDE SEQUENCE [LARGE SCALE GENOMIC DNA]</scope>
    <source>
        <strain evidence="2">CA040B</strain>
    </source>
</reference>
<gene>
    <name evidence="1" type="ORF">D7X12_00775</name>
</gene>
<comment type="caution">
    <text evidence="1">The sequence shown here is derived from an EMBL/GenBank/DDBJ whole genome shotgun (WGS) entry which is preliminary data.</text>
</comment>
<proteinExistence type="predicted"/>
<keyword evidence="2" id="KW-1185">Reference proteome</keyword>
<dbReference type="EMBL" id="RAWG01000003">
    <property type="protein sequence ID" value="RKH48148.1"/>
    <property type="molecule type" value="Genomic_DNA"/>
</dbReference>
<dbReference type="OrthoDB" id="5503508at2"/>
<sequence>MNCARSTPAVIVYFPARTDAAPPKVSRQPVRVERPALAGVDGLPFAATRQRGLWTFQTPTGQERWLPGRVRGQARMQAFLVEALGFGGLIQGYDVAADTRSDSIPGHPDFAKNFDLFLHHYAGALLKRMLPEPAFAQALGRVVMLNGQQWTGLGFTLTDAGQRLVDGWLAEQGVVLGPTA</sequence>
<organism evidence="1 2">
    <name type="scientific">Corallococcus sicarius</name>
    <dbReference type="NCBI Taxonomy" id="2316726"/>
    <lineage>
        <taxon>Bacteria</taxon>
        <taxon>Pseudomonadati</taxon>
        <taxon>Myxococcota</taxon>
        <taxon>Myxococcia</taxon>
        <taxon>Myxococcales</taxon>
        <taxon>Cystobacterineae</taxon>
        <taxon>Myxococcaceae</taxon>
        <taxon>Corallococcus</taxon>
    </lineage>
</organism>
<evidence type="ECO:0000313" key="1">
    <source>
        <dbReference type="EMBL" id="RKH48148.1"/>
    </source>
</evidence>
<name>A0A3A8NVA7_9BACT</name>
<protein>
    <submittedName>
        <fullName evidence="1">Uncharacterized protein</fullName>
    </submittedName>
</protein>
<dbReference type="RefSeq" id="WP_120623347.1">
    <property type="nucleotide sequence ID" value="NZ_RAWG01000003.1"/>
</dbReference>
<dbReference type="AlphaFoldDB" id="A0A3A8NVA7"/>
<accession>A0A3A8NVA7</accession>